<dbReference type="STRING" id="917.SAMN05216326_10586"/>
<evidence type="ECO:0000259" key="1">
    <source>
        <dbReference type="Pfam" id="PF13472"/>
    </source>
</evidence>
<feature type="domain" description="SGNH hydrolase-type esterase" evidence="1">
    <location>
        <begin position="18"/>
        <end position="178"/>
    </location>
</feature>
<dbReference type="InterPro" id="IPR051532">
    <property type="entry name" value="Ester_Hydrolysis_Enzymes"/>
</dbReference>
<dbReference type="EMBL" id="FOCP01000007">
    <property type="protein sequence ID" value="SEN09260.1"/>
    <property type="molecule type" value="Genomic_DNA"/>
</dbReference>
<dbReference type="InterPro" id="IPR036514">
    <property type="entry name" value="SGNH_hydro_sf"/>
</dbReference>
<dbReference type="CDD" id="cd01822">
    <property type="entry name" value="Lysophospholipase_L1_like"/>
    <property type="match status" value="1"/>
</dbReference>
<name>A0A1H8DPU3_9PROT</name>
<dbReference type="SUPFAM" id="SSF52266">
    <property type="entry name" value="SGNH hydrolase"/>
    <property type="match status" value="1"/>
</dbReference>
<protein>
    <submittedName>
        <fullName evidence="2">Acyl-CoA thioesterase-1</fullName>
    </submittedName>
</protein>
<organism evidence="2 3">
    <name type="scientific">Nitrosomonas marina</name>
    <dbReference type="NCBI Taxonomy" id="917"/>
    <lineage>
        <taxon>Bacteria</taxon>
        <taxon>Pseudomonadati</taxon>
        <taxon>Pseudomonadota</taxon>
        <taxon>Betaproteobacteria</taxon>
        <taxon>Nitrosomonadales</taxon>
        <taxon>Nitrosomonadaceae</taxon>
        <taxon>Nitrosomonas</taxon>
    </lineage>
</organism>
<dbReference type="Pfam" id="PF13472">
    <property type="entry name" value="Lipase_GDSL_2"/>
    <property type="match status" value="1"/>
</dbReference>
<accession>A0A1H8DPU3</accession>
<dbReference type="Proteomes" id="UP000199459">
    <property type="component" value="Unassembled WGS sequence"/>
</dbReference>
<dbReference type="PANTHER" id="PTHR30383:SF24">
    <property type="entry name" value="THIOESTERASE 1_PROTEASE 1_LYSOPHOSPHOLIPASE L1"/>
    <property type="match status" value="1"/>
</dbReference>
<proteinExistence type="predicted"/>
<dbReference type="AlphaFoldDB" id="A0A1H8DPU3"/>
<reference evidence="2 3" key="1">
    <citation type="submission" date="2016-10" db="EMBL/GenBank/DDBJ databases">
        <authorList>
            <person name="de Groot N.N."/>
        </authorList>
    </citation>
    <scope>NUCLEOTIDE SEQUENCE [LARGE SCALE GENOMIC DNA]</scope>
    <source>
        <strain evidence="2 3">Nm22</strain>
    </source>
</reference>
<dbReference type="PANTHER" id="PTHR30383">
    <property type="entry name" value="THIOESTERASE 1/PROTEASE 1/LYSOPHOSPHOLIPASE L1"/>
    <property type="match status" value="1"/>
</dbReference>
<dbReference type="GO" id="GO:0004622">
    <property type="term" value="F:phosphatidylcholine lysophospholipase activity"/>
    <property type="evidence" value="ECO:0007669"/>
    <property type="project" value="TreeGrafter"/>
</dbReference>
<dbReference type="Gene3D" id="3.40.50.1110">
    <property type="entry name" value="SGNH hydrolase"/>
    <property type="match status" value="1"/>
</dbReference>
<gene>
    <name evidence="2" type="ORF">SAMN05216325_107130</name>
</gene>
<evidence type="ECO:0000313" key="3">
    <source>
        <dbReference type="Proteomes" id="UP000199459"/>
    </source>
</evidence>
<sequence>MTPGAATATSQQTITIMVFGDSLSANYGIPTEAGWVHLLEQQLQELSPFFRVVNTSISGETTLGGRNRITRAIEQHRPDIVILGLGANDGLRGTAIKTIYENLEAIIKICQQNNASVLLVGMQLPPNYGMTYTQKFQDIYPQLAHDHQTGLVPFLLAGFGEKHEFFQRDGIHPTALAQEKIAENVWTVLRTMIHDDLATIHSGS</sequence>
<evidence type="ECO:0000313" key="2">
    <source>
        <dbReference type="EMBL" id="SEN09260.1"/>
    </source>
</evidence>
<dbReference type="InterPro" id="IPR013830">
    <property type="entry name" value="SGNH_hydro"/>
</dbReference>